<comment type="caution">
    <text evidence="2">The sequence shown here is derived from an EMBL/GenBank/DDBJ whole genome shotgun (WGS) entry which is preliminary data.</text>
</comment>
<organism evidence="2 3">
    <name type="scientific">Natronoflexus pectinivorans</name>
    <dbReference type="NCBI Taxonomy" id="682526"/>
    <lineage>
        <taxon>Bacteria</taxon>
        <taxon>Pseudomonadati</taxon>
        <taxon>Bacteroidota</taxon>
        <taxon>Bacteroidia</taxon>
        <taxon>Marinilabiliales</taxon>
        <taxon>Marinilabiliaceae</taxon>
        <taxon>Natronoflexus</taxon>
    </lineage>
</organism>
<dbReference type="Pfam" id="PF13568">
    <property type="entry name" value="OMP_b-brl_2"/>
    <property type="match status" value="1"/>
</dbReference>
<dbReference type="AlphaFoldDB" id="A0A4R2GLE5"/>
<protein>
    <submittedName>
        <fullName evidence="2">Outer membrane protein with beta-barrel domain</fullName>
    </submittedName>
</protein>
<keyword evidence="3" id="KW-1185">Reference proteome</keyword>
<dbReference type="RefSeq" id="WP_132433610.1">
    <property type="nucleotide sequence ID" value="NZ_SLWK01000005.1"/>
</dbReference>
<accession>A0A4R2GLE5</accession>
<dbReference type="InterPro" id="IPR025665">
    <property type="entry name" value="Beta-barrel_OMP_2"/>
</dbReference>
<sequence>MKVSLIVLSIICLSTFNIQSQVFRGGFKGGVVASEVSGDHLSGPNKFGLYGSAFTMLPLSQYSFLQMEVMYIQKGSRSVPSESNNYFDYRFDLQYVEVPFLFVQNMSAYTSLNYLDKILFHGGLSVSFLVNSNESEDLVEYPNRSDFNAAELNLLVGFSYPLYEALYLNFGYSNSLTPIRSHADGQTTWINRGQYNVLWTLGLTWIFW</sequence>
<evidence type="ECO:0000313" key="3">
    <source>
        <dbReference type="Proteomes" id="UP000295221"/>
    </source>
</evidence>
<proteinExistence type="predicted"/>
<dbReference type="OrthoDB" id="1001536at2"/>
<gene>
    <name evidence="2" type="ORF">EV194_105115</name>
</gene>
<name>A0A4R2GLE5_9BACT</name>
<dbReference type="Proteomes" id="UP000295221">
    <property type="component" value="Unassembled WGS sequence"/>
</dbReference>
<feature type="domain" description="Outer membrane protein beta-barrel" evidence="1">
    <location>
        <begin position="23"/>
        <end position="179"/>
    </location>
</feature>
<evidence type="ECO:0000259" key="1">
    <source>
        <dbReference type="Pfam" id="PF13568"/>
    </source>
</evidence>
<reference evidence="2 3" key="1">
    <citation type="submission" date="2019-03" db="EMBL/GenBank/DDBJ databases">
        <title>Genomic Encyclopedia of Type Strains, Phase IV (KMG-IV): sequencing the most valuable type-strain genomes for metagenomic binning, comparative biology and taxonomic classification.</title>
        <authorList>
            <person name="Goeker M."/>
        </authorList>
    </citation>
    <scope>NUCLEOTIDE SEQUENCE [LARGE SCALE GENOMIC DNA]</scope>
    <source>
        <strain evidence="2 3">DSM 24179</strain>
    </source>
</reference>
<evidence type="ECO:0000313" key="2">
    <source>
        <dbReference type="EMBL" id="TCO08311.1"/>
    </source>
</evidence>
<dbReference type="EMBL" id="SLWK01000005">
    <property type="protein sequence ID" value="TCO08311.1"/>
    <property type="molecule type" value="Genomic_DNA"/>
</dbReference>